<dbReference type="EMBL" id="MG702567">
    <property type="protein sequence ID" value="AUO14948.1"/>
    <property type="molecule type" value="Genomic_DNA"/>
</dbReference>
<dbReference type="Proteomes" id="UP000267352">
    <property type="component" value="Segment"/>
</dbReference>
<sequence length="54" mass="6028">MLISTVLSRIVPEQFPAVATFPSWLVVTGMEEERRKELKKEEPAATWLSPLTGG</sequence>
<organism evidence="1">
    <name type="scientific">White spot syndrome virus</name>
    <dbReference type="NCBI Taxonomy" id="342409"/>
    <lineage>
        <taxon>Viruses</taxon>
        <taxon>Viruses incertae sedis</taxon>
        <taxon>Naldaviricetes</taxon>
        <taxon>Nimaviridae</taxon>
        <taxon>Whispovirus</taxon>
    </lineage>
</organism>
<name>A0A2I6SBL3_9VIRU</name>
<reference evidence="1" key="1">
    <citation type="submission" date="2017-12" db="EMBL/GenBank/DDBJ databases">
        <authorList>
            <person name="Katneni V.K."/>
            <person name="Shekhar M.S."/>
            <person name="Otta S.K."/>
            <person name="Karthic K."/>
            <person name="Jangam A.K."/>
            <person name="Gopikrishna G."/>
            <person name="Vijayan K.K."/>
        </authorList>
    </citation>
    <scope>NUCLEOTIDE SEQUENCE [LARGE SCALE GENOMIC DNA]</scope>
    <source>
        <strain evidence="1">IN_AP4RU</strain>
    </source>
</reference>
<protein>
    <submittedName>
        <fullName evidence="1">WSSV087</fullName>
    </submittedName>
</protein>
<proteinExistence type="predicted"/>
<accession>A0A2I6SBL3</accession>
<evidence type="ECO:0000313" key="1">
    <source>
        <dbReference type="EMBL" id="AUO14948.1"/>
    </source>
</evidence>
<reference evidence="1" key="2">
    <citation type="journal article" date="2018" name="Genome Announc.">
        <title>First Report of a Complete Genome Sequence of White spot syndrome virus from India.</title>
        <authorList>
            <person name="Vinaya Kumar K."/>
            <person name="Shekhar M.S."/>
            <person name="Otta S.K."/>
            <person name="Karthic K."/>
            <person name="Ashok Kumar J."/>
            <person name="Gopikrishna G."/>
            <person name="Vijayan K.K."/>
        </authorList>
    </citation>
    <scope>NUCLEOTIDE SEQUENCE</scope>
    <source>
        <strain evidence="1">IN_AP4RU</strain>
    </source>
</reference>